<reference evidence="1" key="1">
    <citation type="submission" date="2024-01" db="EMBL/GenBank/DDBJ databases">
        <authorList>
            <person name="Webb A."/>
        </authorList>
    </citation>
    <scope>NUCLEOTIDE SEQUENCE</scope>
    <source>
        <strain evidence="1">Pm1</strain>
    </source>
</reference>
<gene>
    <name evidence="1" type="ORF">PM001_LOCUS12057</name>
</gene>
<dbReference type="Proteomes" id="UP001162060">
    <property type="component" value="Unassembled WGS sequence"/>
</dbReference>
<organism evidence="1 2">
    <name type="scientific">Peronospora matthiolae</name>
    <dbReference type="NCBI Taxonomy" id="2874970"/>
    <lineage>
        <taxon>Eukaryota</taxon>
        <taxon>Sar</taxon>
        <taxon>Stramenopiles</taxon>
        <taxon>Oomycota</taxon>
        <taxon>Peronosporomycetes</taxon>
        <taxon>Peronosporales</taxon>
        <taxon>Peronosporaceae</taxon>
        <taxon>Peronospora</taxon>
    </lineage>
</organism>
<accession>A0AAV1TZF4</accession>
<protein>
    <submittedName>
        <fullName evidence="1">Uncharacterized protein</fullName>
    </submittedName>
</protein>
<sequence length="82" mass="8976">MFEPSAFTGEIITRLRSLCAAPAARAGQHQVREGTDDVFAIIAGLVEGTVACRRMPDFIQQVLKSEERLRLCSTVQAQVAEN</sequence>
<comment type="caution">
    <text evidence="1">The sequence shown here is derived from an EMBL/GenBank/DDBJ whole genome shotgun (WGS) entry which is preliminary data.</text>
</comment>
<dbReference type="AlphaFoldDB" id="A0AAV1TZF4"/>
<dbReference type="EMBL" id="CAKLBY020000103">
    <property type="protein sequence ID" value="CAK7926907.1"/>
    <property type="molecule type" value="Genomic_DNA"/>
</dbReference>
<proteinExistence type="predicted"/>
<evidence type="ECO:0000313" key="1">
    <source>
        <dbReference type="EMBL" id="CAK7926907.1"/>
    </source>
</evidence>
<name>A0AAV1TZF4_9STRA</name>
<evidence type="ECO:0000313" key="2">
    <source>
        <dbReference type="Proteomes" id="UP001162060"/>
    </source>
</evidence>